<dbReference type="KEGG" id="bcon:NL30_06650"/>
<dbReference type="InterPro" id="IPR051734">
    <property type="entry name" value="VapB_TA_antitoxins"/>
</dbReference>
<dbReference type="SUPFAM" id="SSF89447">
    <property type="entry name" value="AbrB/MazE/MraZ-like"/>
    <property type="match status" value="1"/>
</dbReference>
<dbReference type="InterPro" id="IPR007159">
    <property type="entry name" value="SpoVT-AbrB_dom"/>
</dbReference>
<feature type="domain" description="SpoVT-AbrB" evidence="3">
    <location>
        <begin position="4"/>
        <end position="44"/>
    </location>
</feature>
<evidence type="ECO:0000256" key="2">
    <source>
        <dbReference type="PROSITE-ProRule" id="PRU01076"/>
    </source>
</evidence>
<dbReference type="InterPro" id="IPR037914">
    <property type="entry name" value="SpoVT-AbrB_sf"/>
</dbReference>
<gene>
    <name evidence="4" type="ORF">DF037_04750</name>
</gene>
<proteinExistence type="inferred from homology"/>
<dbReference type="EMBL" id="QTQX01000003">
    <property type="protein sequence ID" value="RQT34663.1"/>
    <property type="molecule type" value="Genomic_DNA"/>
</dbReference>
<protein>
    <submittedName>
        <fullName evidence="4">AbrB/MazE/SpoVT family DNA-binding domain-containing protein</fullName>
    </submittedName>
</protein>
<evidence type="ECO:0000256" key="1">
    <source>
        <dbReference type="ARBA" id="ARBA00007924"/>
    </source>
</evidence>
<evidence type="ECO:0000259" key="3">
    <source>
        <dbReference type="PROSITE" id="PS51740"/>
    </source>
</evidence>
<evidence type="ECO:0000313" key="5">
    <source>
        <dbReference type="Proteomes" id="UP000269271"/>
    </source>
</evidence>
<organism evidence="4 5">
    <name type="scientific">Burkholderia contaminans</name>
    <dbReference type="NCBI Taxonomy" id="488447"/>
    <lineage>
        <taxon>Bacteria</taxon>
        <taxon>Pseudomonadati</taxon>
        <taxon>Pseudomonadota</taxon>
        <taxon>Betaproteobacteria</taxon>
        <taxon>Burkholderiales</taxon>
        <taxon>Burkholderiaceae</taxon>
        <taxon>Burkholderia</taxon>
        <taxon>Burkholderia cepacia complex</taxon>
    </lineage>
</organism>
<dbReference type="GO" id="GO:0003677">
    <property type="term" value="F:DNA binding"/>
    <property type="evidence" value="ECO:0007669"/>
    <property type="project" value="UniProtKB-UniRule"/>
</dbReference>
<sequence>MNTARIFEHGGSQAVLLPKDFRFETTEVRIRRHGSSVILEPVPQGWAWLTPLIGPVDADFEAATTTGPAAQQRSGLDVFE</sequence>
<dbReference type="PANTHER" id="PTHR37550">
    <property type="entry name" value="ANTITOXIN VAPB1"/>
    <property type="match status" value="1"/>
</dbReference>
<comment type="similarity">
    <text evidence="1">Belongs to the VapB family.</text>
</comment>
<dbReference type="PANTHER" id="PTHR37550:SF1">
    <property type="entry name" value="SSL1300 PROTEIN"/>
    <property type="match status" value="1"/>
</dbReference>
<keyword evidence="2 4" id="KW-0238">DNA-binding</keyword>
<dbReference type="Proteomes" id="UP000269271">
    <property type="component" value="Unassembled WGS sequence"/>
</dbReference>
<dbReference type="Pfam" id="PF04014">
    <property type="entry name" value="MazE_antitoxin"/>
    <property type="match status" value="1"/>
</dbReference>
<reference evidence="4 5" key="1">
    <citation type="submission" date="2018-08" db="EMBL/GenBank/DDBJ databases">
        <title>Comparative analysis of Burkholderia isolates from Puerto Rico.</title>
        <authorList>
            <person name="Hall C."/>
            <person name="Sahl J."/>
            <person name="Wagner D."/>
        </authorList>
    </citation>
    <scope>NUCLEOTIDE SEQUENCE [LARGE SCALE GENOMIC DNA]</scope>
    <source>
        <strain evidence="4 5">Bp9001</strain>
    </source>
</reference>
<accession>A0A0G3YV46</accession>
<dbReference type="AlphaFoldDB" id="A0A0G3YV46"/>
<dbReference type="RefSeq" id="WP_046548508.1">
    <property type="nucleotide sequence ID" value="NZ_CABVQJ010000038.1"/>
</dbReference>
<accession>A0A1C8ZL71</accession>
<comment type="caution">
    <text evidence="4">The sequence shown here is derived from an EMBL/GenBank/DDBJ whole genome shotgun (WGS) entry which is preliminary data.</text>
</comment>
<name>A0A0G3YV46_9BURK</name>
<dbReference type="Gene3D" id="2.10.260.10">
    <property type="match status" value="1"/>
</dbReference>
<dbReference type="PROSITE" id="PS51740">
    <property type="entry name" value="SPOVT_ABRB"/>
    <property type="match status" value="1"/>
</dbReference>
<evidence type="ECO:0000313" key="4">
    <source>
        <dbReference type="EMBL" id="RQT34663.1"/>
    </source>
</evidence>